<reference evidence="2 3" key="1">
    <citation type="journal article" date="2018" name="Sci. Rep.">
        <title>Raphidocelis subcapitata (=Pseudokirchneriella subcapitata) provides an insight into genome evolution and environmental adaptations in the Sphaeropleales.</title>
        <authorList>
            <person name="Suzuki S."/>
            <person name="Yamaguchi H."/>
            <person name="Nakajima N."/>
            <person name="Kawachi M."/>
        </authorList>
    </citation>
    <scope>NUCLEOTIDE SEQUENCE [LARGE SCALE GENOMIC DNA]</scope>
    <source>
        <strain evidence="2 3">NIES-35</strain>
    </source>
</reference>
<dbReference type="OrthoDB" id="10403189at2759"/>
<dbReference type="AlphaFoldDB" id="A0A2V0P785"/>
<keyword evidence="3" id="KW-1185">Reference proteome</keyword>
<gene>
    <name evidence="2" type="ORF">Rsub_08716</name>
</gene>
<dbReference type="Proteomes" id="UP000247498">
    <property type="component" value="Unassembled WGS sequence"/>
</dbReference>
<evidence type="ECO:0000313" key="3">
    <source>
        <dbReference type="Proteomes" id="UP000247498"/>
    </source>
</evidence>
<dbReference type="EMBL" id="BDRX01000069">
    <property type="protein sequence ID" value="GBF95734.1"/>
    <property type="molecule type" value="Genomic_DNA"/>
</dbReference>
<evidence type="ECO:0000256" key="1">
    <source>
        <dbReference type="SAM" id="MobiDB-lite"/>
    </source>
</evidence>
<organism evidence="2 3">
    <name type="scientific">Raphidocelis subcapitata</name>
    <dbReference type="NCBI Taxonomy" id="307507"/>
    <lineage>
        <taxon>Eukaryota</taxon>
        <taxon>Viridiplantae</taxon>
        <taxon>Chlorophyta</taxon>
        <taxon>core chlorophytes</taxon>
        <taxon>Chlorophyceae</taxon>
        <taxon>CS clade</taxon>
        <taxon>Sphaeropleales</taxon>
        <taxon>Selenastraceae</taxon>
        <taxon>Raphidocelis</taxon>
    </lineage>
</organism>
<accession>A0A2V0P785</accession>
<name>A0A2V0P785_9CHLO</name>
<sequence>MSSANQPARAASEQQQREQRRAPQAQDQAEQAGKLKGSLEELPKDELLSMKNRALYEQAVRGEQPGLMVMQDRLGGQSVENAWGMTATNEEPEKQT</sequence>
<feature type="region of interest" description="Disordered" evidence="1">
    <location>
        <begin position="1"/>
        <end position="44"/>
    </location>
</feature>
<proteinExistence type="predicted"/>
<evidence type="ECO:0000313" key="2">
    <source>
        <dbReference type="EMBL" id="GBF95734.1"/>
    </source>
</evidence>
<feature type="compositionally biased region" description="Low complexity" evidence="1">
    <location>
        <begin position="22"/>
        <end position="32"/>
    </location>
</feature>
<dbReference type="InParanoid" id="A0A2V0P785"/>
<feature type="compositionally biased region" description="Low complexity" evidence="1">
    <location>
        <begin position="1"/>
        <end position="14"/>
    </location>
</feature>
<protein>
    <submittedName>
        <fullName evidence="2">Uncharacterized protein</fullName>
    </submittedName>
</protein>
<comment type="caution">
    <text evidence="2">The sequence shown here is derived from an EMBL/GenBank/DDBJ whole genome shotgun (WGS) entry which is preliminary data.</text>
</comment>